<sequence>MLIMEIIGTVKEIFDLQVFKKNFKKREILIKTEEQYPQILRIEFILEKTKLLNSLKKDDKIKIFINLKGKKWTTKTGKTIFFNYIQGWKIENITDTETNEFDELPF</sequence>
<name>A0A346E134_9FLAO</name>
<dbReference type="InterPro" id="IPR021474">
    <property type="entry name" value="DUF3127"/>
</dbReference>
<protein>
    <recommendedName>
        <fullName evidence="3">DUF3127 domain-containing protein</fullName>
    </recommendedName>
</protein>
<evidence type="ECO:0000313" key="2">
    <source>
        <dbReference type="Proteomes" id="UP000257017"/>
    </source>
</evidence>
<gene>
    <name evidence="1" type="ORF">C9I73_154</name>
</gene>
<evidence type="ECO:0008006" key="3">
    <source>
        <dbReference type="Google" id="ProtNLM"/>
    </source>
</evidence>
<dbReference type="AlphaFoldDB" id="A0A346E134"/>
<proteinExistence type="predicted"/>
<evidence type="ECO:0000313" key="1">
    <source>
        <dbReference type="EMBL" id="AXN02689.1"/>
    </source>
</evidence>
<dbReference type="Proteomes" id="UP000257017">
    <property type="component" value="Chromosome"/>
</dbReference>
<reference evidence="1 2" key="1">
    <citation type="submission" date="2018-03" db="EMBL/GenBank/DDBJ databases">
        <title>A parallel universe: an anciently diverged bacterial symbiosis in a Hawaiian planthopper (Hemiptera: Cixiidae) reveals rearranged nutritional responsibilities.</title>
        <authorList>
            <person name="Bennett G."/>
            <person name="Mao M."/>
        </authorList>
    </citation>
    <scope>NUCLEOTIDE SEQUENCE [LARGE SCALE GENOMIC DNA]</scope>
    <source>
        <strain evidence="1 2">OLIH</strain>
    </source>
</reference>
<accession>A0A346E134</accession>
<organism evidence="1 2">
    <name type="scientific">Candidatus Karelsulcia muelleri</name>
    <dbReference type="NCBI Taxonomy" id="336810"/>
    <lineage>
        <taxon>Bacteria</taxon>
        <taxon>Pseudomonadati</taxon>
        <taxon>Bacteroidota</taxon>
        <taxon>Flavobacteriia</taxon>
        <taxon>Flavobacteriales</taxon>
        <taxon>Candidatus Karelsulcia</taxon>
    </lineage>
</organism>
<dbReference type="EMBL" id="CP028359">
    <property type="protein sequence ID" value="AXN02689.1"/>
    <property type="molecule type" value="Genomic_DNA"/>
</dbReference>
<dbReference type="Pfam" id="PF11325">
    <property type="entry name" value="DUF3127"/>
    <property type="match status" value="1"/>
</dbReference>